<evidence type="ECO:0000259" key="1">
    <source>
        <dbReference type="PROSITE" id="PS51379"/>
    </source>
</evidence>
<dbReference type="RefSeq" id="WP_259315119.1">
    <property type="nucleotide sequence ID" value="NZ_CP087164.1"/>
</dbReference>
<accession>A0A9E6XVV4</accession>
<protein>
    <recommendedName>
        <fullName evidence="1">4Fe-4S ferredoxin-type domain-containing protein</fullName>
    </recommendedName>
</protein>
<dbReference type="Gene3D" id="3.30.70.20">
    <property type="match status" value="1"/>
</dbReference>
<feature type="domain" description="4Fe-4S ferredoxin-type" evidence="1">
    <location>
        <begin position="40"/>
        <end position="72"/>
    </location>
</feature>
<organism evidence="2 3">
    <name type="scientific">Capillimicrobium parvum</name>
    <dbReference type="NCBI Taxonomy" id="2884022"/>
    <lineage>
        <taxon>Bacteria</taxon>
        <taxon>Bacillati</taxon>
        <taxon>Actinomycetota</taxon>
        <taxon>Thermoleophilia</taxon>
        <taxon>Solirubrobacterales</taxon>
        <taxon>Capillimicrobiaceae</taxon>
        <taxon>Capillimicrobium</taxon>
    </lineage>
</organism>
<dbReference type="KEGG" id="sbae:DSM104329_01820"/>
<dbReference type="AlphaFoldDB" id="A0A9E6XVV4"/>
<dbReference type="EMBL" id="CP087164">
    <property type="protein sequence ID" value="UGS35432.1"/>
    <property type="molecule type" value="Genomic_DNA"/>
</dbReference>
<dbReference type="InterPro" id="IPR017896">
    <property type="entry name" value="4Fe4S_Fe-S-bd"/>
</dbReference>
<keyword evidence="3" id="KW-1185">Reference proteome</keyword>
<dbReference type="PROSITE" id="PS51379">
    <property type="entry name" value="4FE4S_FER_2"/>
    <property type="match status" value="1"/>
</dbReference>
<dbReference type="SUPFAM" id="SSF54862">
    <property type="entry name" value="4Fe-4S ferredoxins"/>
    <property type="match status" value="1"/>
</dbReference>
<evidence type="ECO:0000313" key="2">
    <source>
        <dbReference type="EMBL" id="UGS35432.1"/>
    </source>
</evidence>
<dbReference type="Proteomes" id="UP001162834">
    <property type="component" value="Chromosome"/>
</dbReference>
<evidence type="ECO:0000313" key="3">
    <source>
        <dbReference type="Proteomes" id="UP001162834"/>
    </source>
</evidence>
<proteinExistence type="predicted"/>
<name>A0A9E6XVV4_9ACTN</name>
<reference evidence="2" key="1">
    <citation type="journal article" date="2022" name="Int. J. Syst. Evol. Microbiol.">
        <title>Pseudomonas aegrilactucae sp. nov. and Pseudomonas morbosilactucae sp. nov., pathogens causing bacterial rot of lettuce in Japan.</title>
        <authorList>
            <person name="Sawada H."/>
            <person name="Fujikawa T."/>
            <person name="Satou M."/>
        </authorList>
    </citation>
    <scope>NUCLEOTIDE SEQUENCE</scope>
    <source>
        <strain evidence="2">0166_1</strain>
    </source>
</reference>
<sequence>MRSDAIFIGIEVSDEIAGDAAAAARLEEVCPVDIYADAGGRVQIVDTNIDECVLCRLCIDATPPGTVKVHKLYDSGPDAVLSSDPAVA</sequence>
<gene>
    <name evidence="2" type="ORF">DSM104329_01820</name>
</gene>